<dbReference type="InterPro" id="IPR024079">
    <property type="entry name" value="MetalloPept_cat_dom_sf"/>
</dbReference>
<dbReference type="Pfam" id="PF00200">
    <property type="entry name" value="Disintegrin"/>
    <property type="match status" value="1"/>
</dbReference>
<comment type="similarity">
    <text evidence="2">Belongs to the EGF domain peptide family.</text>
</comment>
<accession>A0A6P8I559</accession>
<keyword evidence="16" id="KW-1185">Reference proteome</keyword>
<organism evidence="16 17">
    <name type="scientific">Actinia tenebrosa</name>
    <name type="common">Australian red waratah sea anemone</name>
    <dbReference type="NCBI Taxonomy" id="6105"/>
    <lineage>
        <taxon>Eukaryota</taxon>
        <taxon>Metazoa</taxon>
        <taxon>Cnidaria</taxon>
        <taxon>Anthozoa</taxon>
        <taxon>Hexacorallia</taxon>
        <taxon>Actiniaria</taxon>
        <taxon>Actiniidae</taxon>
        <taxon>Actinia</taxon>
    </lineage>
</organism>
<dbReference type="FunFam" id="4.10.70.10:FF:000001">
    <property type="entry name" value="Disintegrin and metalloproteinase domain-containing protein 22"/>
    <property type="match status" value="1"/>
</dbReference>
<feature type="unsure residue" description="D or N" evidence="17">
    <location>
        <position position="679"/>
    </location>
</feature>
<feature type="disulfide bond" evidence="8">
    <location>
        <begin position="659"/>
        <end position="669"/>
    </location>
</feature>
<evidence type="ECO:0000256" key="8">
    <source>
        <dbReference type="PROSITE-ProRule" id="PRU00076"/>
    </source>
</evidence>
<feature type="binding site" evidence="9">
    <location>
        <position position="359"/>
    </location>
    <ligand>
        <name>Zn(2+)</name>
        <dbReference type="ChEBI" id="CHEBI:29105"/>
        <note>catalytic</note>
    </ligand>
</feature>
<feature type="signal peptide" evidence="12">
    <location>
        <begin position="1"/>
        <end position="23"/>
    </location>
</feature>
<keyword evidence="9" id="KW-0479">Metal-binding</keyword>
<evidence type="ECO:0000256" key="7">
    <source>
        <dbReference type="PROSITE-ProRule" id="PRU00068"/>
    </source>
</evidence>
<dbReference type="RefSeq" id="XP_031563048.1">
    <property type="nucleotide sequence ID" value="XM_031707188.1"/>
</dbReference>
<evidence type="ECO:0000256" key="9">
    <source>
        <dbReference type="PROSITE-ProRule" id="PRU00276"/>
    </source>
</evidence>
<feature type="disulfide bond" evidence="7">
    <location>
        <begin position="481"/>
        <end position="501"/>
    </location>
</feature>
<dbReference type="SMART" id="SM00050">
    <property type="entry name" value="DISIN"/>
    <property type="match status" value="1"/>
</dbReference>
<feature type="domain" description="Peptidase M12B" evidence="15">
    <location>
        <begin position="215"/>
        <end position="414"/>
    </location>
</feature>
<evidence type="ECO:0000256" key="4">
    <source>
        <dbReference type="ARBA" id="ARBA00022989"/>
    </source>
</evidence>
<keyword evidence="5 11" id="KW-0472">Membrane</keyword>
<dbReference type="Proteomes" id="UP000515163">
    <property type="component" value="Unplaced"/>
</dbReference>
<dbReference type="Pfam" id="PF23106">
    <property type="entry name" value="EGF_Teneurin"/>
    <property type="match status" value="1"/>
</dbReference>
<dbReference type="SUPFAM" id="SSF55486">
    <property type="entry name" value="Metalloproteases ('zincins'), catalytic domain"/>
    <property type="match status" value="1"/>
</dbReference>
<protein>
    <submittedName>
        <fullName evidence="17">Zinc metalloproteinase-disintegrin-like atrase-A</fullName>
    </submittedName>
</protein>
<feature type="compositionally biased region" description="Pro residues" evidence="10">
    <location>
        <begin position="898"/>
        <end position="915"/>
    </location>
</feature>
<feature type="disulfide bond" evidence="8">
    <location>
        <begin position="677"/>
        <end position="686"/>
    </location>
</feature>
<evidence type="ECO:0000259" key="15">
    <source>
        <dbReference type="PROSITE" id="PS50215"/>
    </source>
</evidence>
<dbReference type="OrthoDB" id="5985446at2759"/>
<dbReference type="PRINTS" id="PR00289">
    <property type="entry name" value="DISINTEGRIN"/>
</dbReference>
<gene>
    <name evidence="17" type="primary">LOC116298665</name>
</gene>
<dbReference type="InterPro" id="IPR001762">
    <property type="entry name" value="Disintegrin_dom"/>
</dbReference>
<dbReference type="InterPro" id="IPR036436">
    <property type="entry name" value="Disintegrin_dom_sf"/>
</dbReference>
<dbReference type="CDD" id="cd04269">
    <property type="entry name" value="ZnMc_adamalysin_II_like"/>
    <property type="match status" value="1"/>
</dbReference>
<sequence>MRKAGLFLIVFVVLLALVLRIAGFRSDRQHFPDEFLENYEVVHLKRVLDDGRYRRSADPLSTVYKNGHQEEISFSVEGFGRRFVLQLSRNRGLLPKGSRHSFVSSKGILTSQPFKSIDNCYYHGTIKGLPKSSVAISTCGGIEGLIFDGNERFYIQPSEEIRNTTHANPHIMFKMSDLKLPKVKCGHDHEHDVMELLHTSKIKTRKRRNIDSETKYIELVLVNDNSQYKYYQENTTQRALKIVNYVDSFYRALKVRVALIEMITWKDKDEILVGNNSNKALANFVKWRNVVLMKNRTFYHDNTQLLTHMQFERQTVGKAHVLAICTTRSAGVVRDHSSNAAATAATLAHEMGHNLGLDHDDRKECKCPAKKKDQVCIMSGVARFEPATDWSSCSVKEFQKMLDKGLDSCLFNEPKELYGDPVCGNGFKEEGEECDCGNYTECEKYTDNCCDPRTCKLLSHVECDEGPCCEKCKFKSSKVLCRKKVTECDLPEFCSGSSSLCPSNKYVYNGKPCDGGKGFCYGGICPTHDSQCEVLWGKDVKSGPKLCYTANERGNHLGSCKLEDEVYTACKKKDIFCGTLHCTNTKTDLPVIGSDRKVYKYTYKTEKGPIECRSASLDLGRDVPDPGMTKEGTKCGDEKVCLGQECVNVTQLYLSNPKCPGDCSSHGVCNNEGDCFCDDGWGGRDCSKNIGLAGQSKLAGYVILVFLCIALVAGCVGGFIFRDQLKTKWQERQQSRQKRYRSVEGKPTLSPSSKTASETLTDGREVPSVTIAPKPPPPPASRPVASRQPGKIELPSWPAENRHDELGAPVPRRAPPGIPKQSSLNRASSPPIGSYDSKPAAGARPGSYAGVLDTTPVNKPPQRPSPLAGLSQGSTNRPLLPSEIKKSQETIGGVGPRPAQPHKPARMPPPLPSKPPATGFTNNR</sequence>
<dbReference type="PROSITE" id="PS00427">
    <property type="entry name" value="DISINTEGRIN_1"/>
    <property type="match status" value="1"/>
</dbReference>
<dbReference type="InterPro" id="IPR002870">
    <property type="entry name" value="Peptidase_M12B_N"/>
</dbReference>
<feature type="compositionally biased region" description="Polar residues" evidence="10">
    <location>
        <begin position="749"/>
        <end position="760"/>
    </location>
</feature>
<feature type="binding site" evidence="9">
    <location>
        <position position="349"/>
    </location>
    <ligand>
        <name>Zn(2+)</name>
        <dbReference type="ChEBI" id="CHEBI:29105"/>
        <note>catalytic</note>
    </ligand>
</feature>
<dbReference type="SUPFAM" id="SSF57552">
    <property type="entry name" value="Blood coagulation inhibitor (disintegrin)"/>
    <property type="match status" value="1"/>
</dbReference>
<name>A0A6P8I559_ACTTE</name>
<dbReference type="InParanoid" id="A0A6P8I559"/>
<evidence type="ECO:0000256" key="6">
    <source>
        <dbReference type="ARBA" id="ARBA00023157"/>
    </source>
</evidence>
<feature type="binding site" evidence="9">
    <location>
        <position position="353"/>
    </location>
    <ligand>
        <name>Zn(2+)</name>
        <dbReference type="ChEBI" id="CHEBI:29105"/>
        <note>catalytic</note>
    </ligand>
</feature>
<dbReference type="PROSITE" id="PS00022">
    <property type="entry name" value="EGF_1"/>
    <property type="match status" value="1"/>
</dbReference>
<feature type="domain" description="Disintegrin" evidence="14">
    <location>
        <begin position="420"/>
        <end position="509"/>
    </location>
</feature>
<keyword evidence="6 8" id="KW-1015">Disulfide bond</keyword>
<keyword evidence="8" id="KW-0245">EGF-like domain</keyword>
<comment type="caution">
    <text evidence="8">Lacks conserved residue(s) required for the propagation of feature annotation.</text>
</comment>
<dbReference type="InterPro" id="IPR034027">
    <property type="entry name" value="Reprolysin_adamalysin"/>
</dbReference>
<evidence type="ECO:0000256" key="3">
    <source>
        <dbReference type="ARBA" id="ARBA00022692"/>
    </source>
</evidence>
<evidence type="ECO:0000256" key="2">
    <source>
        <dbReference type="ARBA" id="ARBA00006373"/>
    </source>
</evidence>
<evidence type="ECO:0000313" key="16">
    <source>
        <dbReference type="Proteomes" id="UP000515163"/>
    </source>
</evidence>
<dbReference type="InterPro" id="IPR001590">
    <property type="entry name" value="Peptidase_M12B"/>
</dbReference>
<dbReference type="Pfam" id="PF01421">
    <property type="entry name" value="Reprolysin"/>
    <property type="match status" value="1"/>
</dbReference>
<dbReference type="AlphaFoldDB" id="A0A6P8I559"/>
<dbReference type="PANTHER" id="PTHR11905">
    <property type="entry name" value="ADAM A DISINTEGRIN AND METALLOPROTEASE DOMAIN"/>
    <property type="match status" value="1"/>
</dbReference>
<dbReference type="InterPro" id="IPR018358">
    <property type="entry name" value="Disintegrin_CS"/>
</dbReference>
<dbReference type="KEGG" id="aten:116298665"/>
<proteinExistence type="inferred from homology"/>
<dbReference type="PROSITE" id="PS50214">
    <property type="entry name" value="DISINTEGRIN_2"/>
    <property type="match status" value="1"/>
</dbReference>
<evidence type="ECO:0000259" key="13">
    <source>
        <dbReference type="PROSITE" id="PS50026"/>
    </source>
</evidence>
<evidence type="ECO:0000256" key="11">
    <source>
        <dbReference type="SAM" id="Phobius"/>
    </source>
</evidence>
<dbReference type="PROSITE" id="PS01186">
    <property type="entry name" value="EGF_2"/>
    <property type="match status" value="1"/>
</dbReference>
<dbReference type="Pfam" id="PF01562">
    <property type="entry name" value="Pep_M12B_propep"/>
    <property type="match status" value="1"/>
</dbReference>
<dbReference type="Gene3D" id="2.10.25.10">
    <property type="entry name" value="Laminin"/>
    <property type="match status" value="1"/>
</dbReference>
<dbReference type="SMART" id="SM00608">
    <property type="entry name" value="ACR"/>
    <property type="match status" value="1"/>
</dbReference>
<dbReference type="Gene3D" id="4.10.70.10">
    <property type="entry name" value="Disintegrin domain"/>
    <property type="match status" value="1"/>
</dbReference>
<feature type="transmembrane region" description="Helical" evidence="11">
    <location>
        <begin position="698"/>
        <end position="721"/>
    </location>
</feature>
<dbReference type="FunFam" id="3.40.390.10:FF:000002">
    <property type="entry name" value="Disintegrin and metalloproteinase domain-containing protein 22"/>
    <property type="match status" value="1"/>
</dbReference>
<feature type="active site" evidence="9">
    <location>
        <position position="350"/>
    </location>
</feature>
<reference evidence="17" key="1">
    <citation type="submission" date="2025-08" db="UniProtKB">
        <authorList>
            <consortium name="RefSeq"/>
        </authorList>
    </citation>
    <scope>IDENTIFICATION</scope>
</reference>
<dbReference type="Gene3D" id="3.40.390.10">
    <property type="entry name" value="Collagenase (Catalytic Domain)"/>
    <property type="match status" value="1"/>
</dbReference>
<keyword evidence="3 11" id="KW-0812">Transmembrane</keyword>
<keyword evidence="4 11" id="KW-1133">Transmembrane helix</keyword>
<evidence type="ECO:0000256" key="10">
    <source>
        <dbReference type="SAM" id="MobiDB-lite"/>
    </source>
</evidence>
<dbReference type="PROSITE" id="PS50026">
    <property type="entry name" value="EGF_3"/>
    <property type="match status" value="1"/>
</dbReference>
<feature type="region of interest" description="Disordered" evidence="10">
    <location>
        <begin position="735"/>
        <end position="924"/>
    </location>
</feature>
<keyword evidence="12" id="KW-0732">Signal</keyword>
<keyword evidence="9" id="KW-0862">Zinc</keyword>
<evidence type="ECO:0000256" key="1">
    <source>
        <dbReference type="ARBA" id="ARBA00004479"/>
    </source>
</evidence>
<dbReference type="PROSITE" id="PS50215">
    <property type="entry name" value="ADAM_MEPRO"/>
    <property type="match status" value="1"/>
</dbReference>
<dbReference type="GO" id="GO:0016020">
    <property type="term" value="C:membrane"/>
    <property type="evidence" value="ECO:0007669"/>
    <property type="project" value="UniProtKB-SubCell"/>
</dbReference>
<comment type="subcellular location">
    <subcellularLocation>
        <location evidence="1">Membrane</location>
        <topology evidence="1">Single-pass type I membrane protein</topology>
    </subcellularLocation>
</comment>
<dbReference type="InterPro" id="IPR000742">
    <property type="entry name" value="EGF"/>
</dbReference>
<evidence type="ECO:0000259" key="14">
    <source>
        <dbReference type="PROSITE" id="PS50214"/>
    </source>
</evidence>
<dbReference type="GO" id="GO:0004222">
    <property type="term" value="F:metalloendopeptidase activity"/>
    <property type="evidence" value="ECO:0007669"/>
    <property type="project" value="InterPro"/>
</dbReference>
<dbReference type="PANTHER" id="PTHR11905:SF159">
    <property type="entry name" value="ADAM METALLOPROTEASE"/>
    <property type="match status" value="1"/>
</dbReference>
<evidence type="ECO:0000256" key="5">
    <source>
        <dbReference type="ARBA" id="ARBA00023136"/>
    </source>
</evidence>
<dbReference type="GO" id="GO:0006508">
    <property type="term" value="P:proteolysis"/>
    <property type="evidence" value="ECO:0007669"/>
    <property type="project" value="InterPro"/>
</dbReference>
<feature type="chain" id="PRO_5027553969" evidence="12">
    <location>
        <begin position="24"/>
        <end position="924"/>
    </location>
</feature>
<dbReference type="InterPro" id="IPR006586">
    <property type="entry name" value="ADAM_Cys-rich"/>
</dbReference>
<dbReference type="FunCoup" id="A0A6P8I559">
    <property type="interactions" value="476"/>
</dbReference>
<dbReference type="GO" id="GO:0046872">
    <property type="term" value="F:metal ion binding"/>
    <property type="evidence" value="ECO:0007669"/>
    <property type="project" value="UniProtKB-KW"/>
</dbReference>
<evidence type="ECO:0000313" key="17">
    <source>
        <dbReference type="RefSeq" id="XP_031563048.1"/>
    </source>
</evidence>
<evidence type="ECO:0000256" key="12">
    <source>
        <dbReference type="SAM" id="SignalP"/>
    </source>
</evidence>
<dbReference type="Pfam" id="PF08516">
    <property type="entry name" value="ADAM_CR"/>
    <property type="match status" value="1"/>
</dbReference>
<feature type="domain" description="EGF-like" evidence="13">
    <location>
        <begin position="655"/>
        <end position="687"/>
    </location>
</feature>